<dbReference type="Gene3D" id="1.10.167.10">
    <property type="entry name" value="Regulator of G-protein Signalling 4, domain 2"/>
    <property type="match status" value="1"/>
</dbReference>
<name>A0A9P5TT23_GYMJU</name>
<dbReference type="PANTHER" id="PTHR39466">
    <property type="entry name" value="RGS DOMAIN-CONTAINING PROTEIN"/>
    <property type="match status" value="1"/>
</dbReference>
<feature type="compositionally biased region" description="Basic and acidic residues" evidence="1">
    <location>
        <begin position="540"/>
        <end position="549"/>
    </location>
</feature>
<reference evidence="3" key="1">
    <citation type="submission" date="2020-11" db="EMBL/GenBank/DDBJ databases">
        <authorList>
            <consortium name="DOE Joint Genome Institute"/>
            <person name="Ahrendt S."/>
            <person name="Riley R."/>
            <person name="Andreopoulos W."/>
            <person name="LaButti K."/>
            <person name="Pangilinan J."/>
            <person name="Ruiz-duenas F.J."/>
            <person name="Barrasa J.M."/>
            <person name="Sanchez-Garcia M."/>
            <person name="Camarero S."/>
            <person name="Miyauchi S."/>
            <person name="Serrano A."/>
            <person name="Linde D."/>
            <person name="Babiker R."/>
            <person name="Drula E."/>
            <person name="Ayuso-Fernandez I."/>
            <person name="Pacheco R."/>
            <person name="Padilla G."/>
            <person name="Ferreira P."/>
            <person name="Barriuso J."/>
            <person name="Kellner H."/>
            <person name="Castanera R."/>
            <person name="Alfaro M."/>
            <person name="Ramirez L."/>
            <person name="Pisabarro A.G."/>
            <person name="Kuo A."/>
            <person name="Tritt A."/>
            <person name="Lipzen A."/>
            <person name="He G."/>
            <person name="Yan M."/>
            <person name="Ng V."/>
            <person name="Cullen D."/>
            <person name="Martin F."/>
            <person name="Rosso M.-N."/>
            <person name="Henrissat B."/>
            <person name="Hibbett D."/>
            <person name="Martinez A.T."/>
            <person name="Grigoriev I.V."/>
        </authorList>
    </citation>
    <scope>NUCLEOTIDE SEQUENCE</scope>
    <source>
        <strain evidence="3">AH 44721</strain>
    </source>
</reference>
<keyword evidence="2" id="KW-1133">Transmembrane helix</keyword>
<gene>
    <name evidence="3" type="ORF">CPB84DRAFT_1766188</name>
</gene>
<protein>
    <recommendedName>
        <fullName evidence="5">RGS domain-containing protein</fullName>
    </recommendedName>
</protein>
<feature type="transmembrane region" description="Helical" evidence="2">
    <location>
        <begin position="202"/>
        <end position="223"/>
    </location>
</feature>
<keyword evidence="2" id="KW-0812">Transmembrane</keyword>
<proteinExistence type="predicted"/>
<comment type="caution">
    <text evidence="3">The sequence shown here is derived from an EMBL/GenBank/DDBJ whole genome shotgun (WGS) entry which is preliminary data.</text>
</comment>
<evidence type="ECO:0000256" key="2">
    <source>
        <dbReference type="SAM" id="Phobius"/>
    </source>
</evidence>
<dbReference type="OrthoDB" id="3232309at2759"/>
<evidence type="ECO:0008006" key="5">
    <source>
        <dbReference type="Google" id="ProtNLM"/>
    </source>
</evidence>
<feature type="compositionally biased region" description="Low complexity" evidence="1">
    <location>
        <begin position="508"/>
        <end position="530"/>
    </location>
</feature>
<organism evidence="3 4">
    <name type="scientific">Gymnopilus junonius</name>
    <name type="common">Spectacular rustgill mushroom</name>
    <name type="synonym">Gymnopilus spectabilis subsp. junonius</name>
    <dbReference type="NCBI Taxonomy" id="109634"/>
    <lineage>
        <taxon>Eukaryota</taxon>
        <taxon>Fungi</taxon>
        <taxon>Dikarya</taxon>
        <taxon>Basidiomycota</taxon>
        <taxon>Agaricomycotina</taxon>
        <taxon>Agaricomycetes</taxon>
        <taxon>Agaricomycetidae</taxon>
        <taxon>Agaricales</taxon>
        <taxon>Agaricineae</taxon>
        <taxon>Hymenogastraceae</taxon>
        <taxon>Gymnopilus</taxon>
    </lineage>
</organism>
<dbReference type="InterPro" id="IPR036305">
    <property type="entry name" value="RGS_sf"/>
</dbReference>
<feature type="transmembrane region" description="Helical" evidence="2">
    <location>
        <begin position="235"/>
        <end position="262"/>
    </location>
</feature>
<feature type="transmembrane region" description="Helical" evidence="2">
    <location>
        <begin position="584"/>
        <end position="606"/>
    </location>
</feature>
<keyword evidence="2" id="KW-0472">Membrane</keyword>
<accession>A0A9P5TT23</accession>
<dbReference type="InterPro" id="IPR044926">
    <property type="entry name" value="RGS_subdomain_2"/>
</dbReference>
<dbReference type="Proteomes" id="UP000724874">
    <property type="component" value="Unassembled WGS sequence"/>
</dbReference>
<evidence type="ECO:0000313" key="3">
    <source>
        <dbReference type="EMBL" id="KAF8908867.1"/>
    </source>
</evidence>
<sequence>MSSPSQSVVQTQPRTYKVSIKSVLSLPFRICNPPPAVAKVRSCGVTPLFKVRLEDVLDRKHLPPLGLKDFEEWLLFVEMSPENLYFILWLREYKQRYSQWKSQAEFQSRNEPSDYPIHWSSQHSSHLAMFYARAKQTFFTPGSEYELNLTSSLLAPFHKPNMSPHPDPILFAEVELETFRTLEQSLRRFVNAQFNNVGNKRVLCGMIAGIIFALVLGILPLVLTCLRAESRWWRLIALPGLWAGLSIFYSSVNGICLGVYVFGDLRQLRKFELSRPPISKPKPLPPYRRWTSNARPLSTPNSILPIQQPKRAMVPNFYTGYHIPRRAPSISSVRVSEESLHTTSSDDHIHISPSYYDVDEVDAPAMYVPDSDYQFPEKQNTKGQNAAALAANATAGFIRPFDPISDDEDDLERSFSLPQRHQAMAPFDFDSLPSRPNFKGTSNKKLPLMQLQRLQIPTPTPPPTAVVSGPSGIIGRMQEKCNIARWRLQTGYLEPDTPSTIGGPGSPLPHSSSPYWSAHPNHSNANSASSGTTKLALPSESEKTTADTEEKVKKRFRMVQAVPAFAAPLTRVLSPVIVRGQWEIVVRSSLVALVFTCMVIGGLLAIPPVMKQ</sequence>
<keyword evidence="4" id="KW-1185">Reference proteome</keyword>
<evidence type="ECO:0000256" key="1">
    <source>
        <dbReference type="SAM" id="MobiDB-lite"/>
    </source>
</evidence>
<dbReference type="AlphaFoldDB" id="A0A9P5TT23"/>
<dbReference type="EMBL" id="JADNYJ010000010">
    <property type="protein sequence ID" value="KAF8908867.1"/>
    <property type="molecule type" value="Genomic_DNA"/>
</dbReference>
<feature type="region of interest" description="Disordered" evidence="1">
    <location>
        <begin position="494"/>
        <end position="549"/>
    </location>
</feature>
<dbReference type="PANTHER" id="PTHR39466:SF1">
    <property type="entry name" value="RGS DOMAIN-CONTAINING PROTEIN"/>
    <property type="match status" value="1"/>
</dbReference>
<evidence type="ECO:0000313" key="4">
    <source>
        <dbReference type="Proteomes" id="UP000724874"/>
    </source>
</evidence>
<dbReference type="SUPFAM" id="SSF48097">
    <property type="entry name" value="Regulator of G-protein signaling, RGS"/>
    <property type="match status" value="1"/>
</dbReference>